<evidence type="ECO:0000256" key="2">
    <source>
        <dbReference type="ARBA" id="ARBA00023239"/>
    </source>
</evidence>
<dbReference type="InterPro" id="IPR001347">
    <property type="entry name" value="SIS_dom"/>
</dbReference>
<comment type="catalytic activity">
    <reaction evidence="5 13">
        <text>N-acetyl-D-muramate 6-phosphate + H2O = N-acetyl-D-glucosamine 6-phosphate + (R)-lactate</text>
        <dbReference type="Rhea" id="RHEA:26410"/>
        <dbReference type="ChEBI" id="CHEBI:15377"/>
        <dbReference type="ChEBI" id="CHEBI:16004"/>
        <dbReference type="ChEBI" id="CHEBI:57513"/>
        <dbReference type="ChEBI" id="CHEBI:58722"/>
        <dbReference type="EC" id="4.2.1.126"/>
    </reaction>
</comment>
<evidence type="ECO:0000256" key="4">
    <source>
        <dbReference type="ARBA" id="ARBA00037880"/>
    </source>
</evidence>
<comment type="induction">
    <text evidence="13">Induced by MurNAc 6-phosphate that releases the repressor MurR from the DNA. Repressed by MurR in the absence of MurNAc 6-phosphate.</text>
</comment>
<feature type="active site" description="Proton donor" evidence="13">
    <location>
        <position position="94"/>
    </location>
</feature>
<evidence type="ECO:0000259" key="14">
    <source>
        <dbReference type="PROSITE" id="PS51464"/>
    </source>
</evidence>
<evidence type="ECO:0000313" key="16">
    <source>
        <dbReference type="Proteomes" id="UP000028653"/>
    </source>
</evidence>
<proteinExistence type="evidence at transcript level"/>
<dbReference type="GO" id="GO:0046348">
    <property type="term" value="P:amino sugar catabolic process"/>
    <property type="evidence" value="ECO:0007669"/>
    <property type="project" value="InterPro"/>
</dbReference>
<keyword evidence="2 13" id="KW-0456">Lyase</keyword>
<evidence type="ECO:0000256" key="11">
    <source>
        <dbReference type="ARBA" id="ARBA00077905"/>
    </source>
</evidence>
<feature type="domain" description="SIS" evidence="14">
    <location>
        <begin position="66"/>
        <end position="229"/>
    </location>
</feature>
<evidence type="ECO:0000256" key="12">
    <source>
        <dbReference type="ARBA" id="ARBA00084049"/>
    </source>
</evidence>
<comment type="pathway">
    <text evidence="6 13">Amino-sugar metabolism; N-acetylmuramate degradation.</text>
</comment>
<dbReference type="GO" id="GO:0097173">
    <property type="term" value="P:N-acetylmuramic acid catabolic process"/>
    <property type="evidence" value="ECO:0007669"/>
    <property type="project" value="UniProtKB-UniPathway"/>
</dbReference>
<dbReference type="NCBIfam" id="TIGR00274">
    <property type="entry name" value="N-acetylmuramic acid 6-phosphate etherase"/>
    <property type="match status" value="1"/>
</dbReference>
<comment type="subunit">
    <text evidence="1 13">Homodimer.</text>
</comment>
<evidence type="ECO:0000256" key="3">
    <source>
        <dbReference type="ARBA" id="ARBA00023277"/>
    </source>
</evidence>
<dbReference type="InterPro" id="IPR040190">
    <property type="entry name" value="MURQ/GCKR"/>
</dbReference>
<evidence type="ECO:0000256" key="13">
    <source>
        <dbReference type="HAMAP-Rule" id="MF_00068"/>
    </source>
</evidence>
<keyword evidence="16" id="KW-1185">Reference proteome</keyword>
<dbReference type="HAMAP" id="MF_00068">
    <property type="entry name" value="MurQ"/>
    <property type="match status" value="1"/>
</dbReference>
<dbReference type="InterPro" id="IPR046348">
    <property type="entry name" value="SIS_dom_sf"/>
</dbReference>
<dbReference type="EC" id="4.2.1.126" evidence="9 13"/>
<dbReference type="GO" id="GO:0016835">
    <property type="term" value="F:carbon-oxygen lyase activity"/>
    <property type="evidence" value="ECO:0007669"/>
    <property type="project" value="UniProtKB-UniRule"/>
</dbReference>
<evidence type="ECO:0000256" key="7">
    <source>
        <dbReference type="ARBA" id="ARBA00060595"/>
    </source>
</evidence>
<dbReference type="NCBIfam" id="NF003915">
    <property type="entry name" value="PRK05441.1"/>
    <property type="match status" value="1"/>
</dbReference>
<comment type="function">
    <text evidence="13">Specifically catalyzes the cleavage of the D-lactyl ether substituent of MurNAc 6-phosphate, producing GlcNAc 6-phosphate and D-lactate. Together with AnmK, is also required for the utilization of anhydro-N-acetylmuramic acid (anhMurNAc) either imported from the medium or derived from its own cell wall murein, and thus plays a role in cell wall recycling.</text>
</comment>
<reference evidence="15 16" key="1">
    <citation type="submission" date="2014-05" db="EMBL/GenBank/DDBJ databases">
        <title>ATOL: Assembling a taxonomically balanced genome-scale reconstruction of the evolutionary history of the Enterobacteriaceae.</title>
        <authorList>
            <person name="Plunkett G.III."/>
            <person name="Neeno-Eckwall E.C."/>
            <person name="Glasner J.D."/>
            <person name="Perna N.T."/>
        </authorList>
    </citation>
    <scope>NUCLEOTIDE SEQUENCE [LARGE SCALE GENOMIC DNA]</scope>
    <source>
        <strain evidence="15 16">ATCC 33320</strain>
    </source>
</reference>
<dbReference type="UniPathway" id="UPA00544"/>
<evidence type="ECO:0000313" key="15">
    <source>
        <dbReference type="EMBL" id="KFC81639.1"/>
    </source>
</evidence>
<evidence type="ECO:0000256" key="8">
    <source>
        <dbReference type="ARBA" id="ARBA00061234"/>
    </source>
</evidence>
<dbReference type="FunFam" id="1.10.8.1080:FF:000001">
    <property type="entry name" value="N-acetylmuramic acid 6-phosphate etherase"/>
    <property type="match status" value="1"/>
</dbReference>
<dbReference type="CDD" id="cd05007">
    <property type="entry name" value="SIS_Etherase"/>
    <property type="match status" value="1"/>
</dbReference>
<comment type="miscellaneous">
    <text evidence="13">A lyase-type mechanism (elimination/hydration) is suggested for the cleavage of the lactyl ether bond of MurNAc 6-phosphate, with the formation of an alpha,beta-unsaturated aldehyde intermediate with (E)-stereochemistry, followed by the syn addition of water to give product.</text>
</comment>
<dbReference type="SUPFAM" id="SSF53697">
    <property type="entry name" value="SIS domain"/>
    <property type="match status" value="1"/>
</dbReference>
<comment type="similarity">
    <text evidence="8 13">Belongs to the GCKR-like family. MurNAc-6-P etherase subfamily.</text>
</comment>
<dbReference type="InterPro" id="IPR005486">
    <property type="entry name" value="Glucokinase_regulatory_CS"/>
</dbReference>
<dbReference type="GO" id="GO:0009254">
    <property type="term" value="P:peptidoglycan turnover"/>
    <property type="evidence" value="ECO:0007669"/>
    <property type="project" value="UniProtKB-UniRule"/>
</dbReference>
<gene>
    <name evidence="13 15" type="primary">murQ</name>
    <name evidence="15" type="ORF">GBAG_2424</name>
</gene>
<dbReference type="Pfam" id="PF22645">
    <property type="entry name" value="GKRP_SIS_N"/>
    <property type="match status" value="1"/>
</dbReference>
<feature type="active site" evidence="13">
    <location>
        <position position="125"/>
    </location>
</feature>
<dbReference type="UniPathway" id="UPA00343"/>
<evidence type="ECO:0000256" key="5">
    <source>
        <dbReference type="ARBA" id="ARBA00051747"/>
    </source>
</evidence>
<comment type="pathway">
    <text evidence="7 13">Amino-sugar metabolism; 1,6-anhydro-N-acetylmuramate degradation.</text>
</comment>
<dbReference type="Gene3D" id="3.40.50.10490">
    <property type="entry name" value="Glucose-6-phosphate isomerase like protein, domain 1"/>
    <property type="match status" value="1"/>
</dbReference>
<comment type="caution">
    <text evidence="15">The sequence shown here is derived from an EMBL/GenBank/DDBJ whole genome shotgun (WGS) entry which is preliminary data.</text>
</comment>
<dbReference type="eggNOG" id="COG2103">
    <property type="taxonomic scope" value="Bacteria"/>
</dbReference>
<dbReference type="PROSITE" id="PS01272">
    <property type="entry name" value="GCKR"/>
    <property type="match status" value="1"/>
</dbReference>
<name>A0A085GD44_9ENTR</name>
<evidence type="ECO:0000256" key="9">
    <source>
        <dbReference type="ARBA" id="ARBA00067056"/>
    </source>
</evidence>
<evidence type="ECO:0000256" key="6">
    <source>
        <dbReference type="ARBA" id="ARBA00060532"/>
    </source>
</evidence>
<comment type="pathway">
    <text evidence="4 13">Cell wall biogenesis; peptidoglycan recycling.</text>
</comment>
<evidence type="ECO:0000256" key="10">
    <source>
        <dbReference type="ARBA" id="ARBA00070061"/>
    </source>
</evidence>
<dbReference type="EMBL" id="JMPI01000030">
    <property type="protein sequence ID" value="KFC81639.1"/>
    <property type="molecule type" value="Genomic_DNA"/>
</dbReference>
<dbReference type="Proteomes" id="UP000028653">
    <property type="component" value="Unassembled WGS sequence"/>
</dbReference>
<dbReference type="Gene3D" id="1.10.8.1080">
    <property type="match status" value="1"/>
</dbReference>
<dbReference type="FunFam" id="3.40.50.10490:FF:000014">
    <property type="entry name" value="N-acetylmuramic acid 6-phosphate etherase"/>
    <property type="match status" value="1"/>
</dbReference>
<dbReference type="STRING" id="1006004.GBAG_2424"/>
<dbReference type="PANTHER" id="PTHR10088">
    <property type="entry name" value="GLUCOKINASE REGULATORY PROTEIN"/>
    <property type="match status" value="1"/>
</dbReference>
<dbReference type="PANTHER" id="PTHR10088:SF4">
    <property type="entry name" value="GLUCOKINASE REGULATORY PROTEIN"/>
    <property type="match status" value="1"/>
</dbReference>
<dbReference type="InterPro" id="IPR005488">
    <property type="entry name" value="Etherase_MurQ"/>
</dbReference>
<dbReference type="UniPathway" id="UPA00342"/>
<evidence type="ECO:0000256" key="1">
    <source>
        <dbReference type="ARBA" id="ARBA00011738"/>
    </source>
</evidence>
<dbReference type="PROSITE" id="PS51464">
    <property type="entry name" value="SIS"/>
    <property type="match status" value="1"/>
</dbReference>
<sequence length="312" mass="32856">MLTNHCETLMKIDLSALTTEGRNTDSENIDMLSTEEMLRVINKEDQKVALAVEKTIPAITQAVDAIVGAFQKGGRLIYSGAGTSGRLGILDASECPPTYGTPREQVVALIAGGHQAILQAVENAEDNLAMGVDDLKNIQFNASDVLVGIAASGRTPYVVAALNYAKSLGATTVALTCNAGSEITQIADIAITPVVGAEVVTGSSRMKAGTAQKLVLNMLTTGAMIRSGKVYGNLMVDVEATNQKLVQRQINIVMQATDCDQPTASDALRSCNGHCKTAIVMVLGNLSATEANQLLNESNGFIRKALTNRTSE</sequence>
<protein>
    <recommendedName>
        <fullName evidence="10 13">N-acetylmuramic acid 6-phosphate etherase</fullName>
        <shortName evidence="13">MurNAc-6-P etherase</shortName>
        <ecNumber evidence="9 13">4.2.1.126</ecNumber>
    </recommendedName>
    <alternativeName>
        <fullName evidence="12 13">N-acetylmuramic acid 6-phosphate hydrolase</fullName>
    </alternativeName>
    <alternativeName>
        <fullName evidence="11 13">N-acetylmuramic acid 6-phosphate lyase</fullName>
    </alternativeName>
</protein>
<dbReference type="GO" id="GO:0016803">
    <property type="term" value="F:ether hydrolase activity"/>
    <property type="evidence" value="ECO:0007669"/>
    <property type="project" value="TreeGrafter"/>
</dbReference>
<keyword evidence="3 13" id="KW-0119">Carbohydrate metabolism</keyword>
<organism evidence="15 16">
    <name type="scientific">Buttiauxella agrestis ATCC 33320</name>
    <dbReference type="NCBI Taxonomy" id="1006004"/>
    <lineage>
        <taxon>Bacteria</taxon>
        <taxon>Pseudomonadati</taxon>
        <taxon>Pseudomonadota</taxon>
        <taxon>Gammaproteobacteria</taxon>
        <taxon>Enterobacterales</taxon>
        <taxon>Enterobacteriaceae</taxon>
        <taxon>Buttiauxella</taxon>
    </lineage>
</organism>
<dbReference type="GO" id="GO:0097175">
    <property type="term" value="P:1,6-anhydro-N-acetyl-beta-muramic acid catabolic process"/>
    <property type="evidence" value="ECO:0007669"/>
    <property type="project" value="UniProtKB-UniRule"/>
</dbReference>
<accession>A0A085GD44</accession>
<dbReference type="AlphaFoldDB" id="A0A085GD44"/>
<dbReference type="GO" id="GO:0097367">
    <property type="term" value="F:carbohydrate derivative binding"/>
    <property type="evidence" value="ECO:0007669"/>
    <property type="project" value="InterPro"/>
</dbReference>
<dbReference type="NCBIfam" id="NF009222">
    <property type="entry name" value="PRK12570.1"/>
    <property type="match status" value="1"/>
</dbReference>